<keyword evidence="4" id="KW-0175">Coiled coil</keyword>
<dbReference type="InterPro" id="IPR003660">
    <property type="entry name" value="HAMP_dom"/>
</dbReference>
<dbReference type="CDD" id="cd06225">
    <property type="entry name" value="HAMP"/>
    <property type="match status" value="1"/>
</dbReference>
<sequence length="546" mass="59512">MFSSFRRKMSIGFITLSLVCIAYTVTLMSVQFGKLFTTQVANDALNLALSIENGIESYETDNLQDIQKYIEHSKEDAKNVSYMAIVNQENKIIVSTSKNDIGNTATEKALSVTKSGQAIHHDEKGGETKELVHETIVPFKDKSGDKGALIIQTSLKEVEELPITILKKVSLFIIIIIALAVLVSYIVSRRFAKPIMAMVADLKKVSEGDLTVQFKSTGKDETSLVSDSMNYTIKVIRTMIEKIKEAASELEGVSGNLALSSNGVASSSEEIAASMTEVTESTTRQSDKTVETLQLLEEFSENLVKVVDELHIVTNSSNRIKLSADNGTVKIEELNKAVEQLQKTFLYVTDKVKVLNDNVNKINTVTEVITSVAEQTNLLALNASIEAARAGESGRGFSVVADEIRKLAEQVLDSSKSINTIVSTITSNTKELSKTSEVASNFIVGQGEIVENTIDALKEILLETEKIVPQVKSVNETLNSTVESKDGIISNIQGFANDAQEISAATESVTAAIEEETASAEELNRTVNSLTDMSKRLAESIEKFKI</sequence>
<keyword evidence="5" id="KW-0472">Membrane</keyword>
<name>A0ABU4JRS2_9CLOT</name>
<dbReference type="EMBL" id="JARUJP010000006">
    <property type="protein sequence ID" value="MDW8800846.1"/>
    <property type="molecule type" value="Genomic_DNA"/>
</dbReference>
<evidence type="ECO:0000259" key="6">
    <source>
        <dbReference type="PROSITE" id="PS50111"/>
    </source>
</evidence>
<dbReference type="SMART" id="SM00304">
    <property type="entry name" value="HAMP"/>
    <property type="match status" value="2"/>
</dbReference>
<evidence type="ECO:0000256" key="3">
    <source>
        <dbReference type="PROSITE-ProRule" id="PRU00284"/>
    </source>
</evidence>
<accession>A0ABU4JRS2</accession>
<dbReference type="PANTHER" id="PTHR32089:SF112">
    <property type="entry name" value="LYSOZYME-LIKE PROTEIN-RELATED"/>
    <property type="match status" value="1"/>
</dbReference>
<dbReference type="SUPFAM" id="SSF58104">
    <property type="entry name" value="Methyl-accepting chemotaxis protein (MCP) signaling domain"/>
    <property type="match status" value="1"/>
</dbReference>
<keyword evidence="5" id="KW-0812">Transmembrane</keyword>
<keyword evidence="9" id="KW-1185">Reference proteome</keyword>
<evidence type="ECO:0000313" key="9">
    <source>
        <dbReference type="Proteomes" id="UP001281656"/>
    </source>
</evidence>
<dbReference type="Pfam" id="PF00015">
    <property type="entry name" value="MCPsignal"/>
    <property type="match status" value="1"/>
</dbReference>
<dbReference type="Gene3D" id="6.10.340.10">
    <property type="match status" value="1"/>
</dbReference>
<evidence type="ECO:0000259" key="7">
    <source>
        <dbReference type="PROSITE" id="PS50885"/>
    </source>
</evidence>
<dbReference type="Proteomes" id="UP001281656">
    <property type="component" value="Unassembled WGS sequence"/>
</dbReference>
<proteinExistence type="inferred from homology"/>
<protein>
    <submittedName>
        <fullName evidence="8">Methyl-accepting chemotaxis protein</fullName>
    </submittedName>
</protein>
<keyword evidence="5" id="KW-1133">Transmembrane helix</keyword>
<dbReference type="InterPro" id="IPR004089">
    <property type="entry name" value="MCPsignal_dom"/>
</dbReference>
<feature type="transmembrane region" description="Helical" evidence="5">
    <location>
        <begin position="169"/>
        <end position="188"/>
    </location>
</feature>
<evidence type="ECO:0000256" key="4">
    <source>
        <dbReference type="SAM" id="Coils"/>
    </source>
</evidence>
<gene>
    <name evidence="8" type="ORF">P8V03_06725</name>
</gene>
<evidence type="ECO:0000256" key="5">
    <source>
        <dbReference type="SAM" id="Phobius"/>
    </source>
</evidence>
<comment type="similarity">
    <text evidence="2">Belongs to the methyl-accepting chemotaxis (MCP) protein family.</text>
</comment>
<dbReference type="RefSeq" id="WP_318797463.1">
    <property type="nucleotide sequence ID" value="NZ_JARUJP010000006.1"/>
</dbReference>
<evidence type="ECO:0000256" key="1">
    <source>
        <dbReference type="ARBA" id="ARBA00023224"/>
    </source>
</evidence>
<feature type="domain" description="Methyl-accepting transducer" evidence="6">
    <location>
        <begin position="260"/>
        <end position="524"/>
    </location>
</feature>
<organism evidence="8 9">
    <name type="scientific">Clostridium tanneri</name>
    <dbReference type="NCBI Taxonomy" id="3037988"/>
    <lineage>
        <taxon>Bacteria</taxon>
        <taxon>Bacillati</taxon>
        <taxon>Bacillota</taxon>
        <taxon>Clostridia</taxon>
        <taxon>Eubacteriales</taxon>
        <taxon>Clostridiaceae</taxon>
        <taxon>Clostridium</taxon>
    </lineage>
</organism>
<dbReference type="Gene3D" id="1.10.287.950">
    <property type="entry name" value="Methyl-accepting chemotaxis protein"/>
    <property type="match status" value="1"/>
</dbReference>
<evidence type="ECO:0000256" key="2">
    <source>
        <dbReference type="ARBA" id="ARBA00029447"/>
    </source>
</evidence>
<dbReference type="SMART" id="SM00283">
    <property type="entry name" value="MA"/>
    <property type="match status" value="1"/>
</dbReference>
<dbReference type="PROSITE" id="PS50111">
    <property type="entry name" value="CHEMOTAXIS_TRANSDUC_2"/>
    <property type="match status" value="1"/>
</dbReference>
<feature type="coiled-coil region" evidence="4">
    <location>
        <begin position="513"/>
        <end position="540"/>
    </location>
</feature>
<reference evidence="8 9" key="1">
    <citation type="submission" date="2023-04" db="EMBL/GenBank/DDBJ databases">
        <title>Clostridium tannerae sp. nov., isolated from the fecal material of an alpaca.</title>
        <authorList>
            <person name="Miller S."/>
            <person name="Hendry M."/>
            <person name="King J."/>
            <person name="Sankaranarayanan K."/>
            <person name="Lawson P.A."/>
        </authorList>
    </citation>
    <scope>NUCLEOTIDE SEQUENCE [LARGE SCALE GENOMIC DNA]</scope>
    <source>
        <strain evidence="8 9">A1-XYC3</strain>
    </source>
</reference>
<dbReference type="PANTHER" id="PTHR32089">
    <property type="entry name" value="METHYL-ACCEPTING CHEMOTAXIS PROTEIN MCPB"/>
    <property type="match status" value="1"/>
</dbReference>
<dbReference type="PROSITE" id="PS50885">
    <property type="entry name" value="HAMP"/>
    <property type="match status" value="1"/>
</dbReference>
<feature type="domain" description="HAMP" evidence="7">
    <location>
        <begin position="189"/>
        <end position="241"/>
    </location>
</feature>
<evidence type="ECO:0000313" key="8">
    <source>
        <dbReference type="EMBL" id="MDW8800846.1"/>
    </source>
</evidence>
<dbReference type="InterPro" id="IPR004090">
    <property type="entry name" value="Chemotax_Me-accpt_rcpt"/>
</dbReference>
<keyword evidence="1 3" id="KW-0807">Transducer</keyword>
<dbReference type="PRINTS" id="PR00260">
    <property type="entry name" value="CHEMTRNSDUCR"/>
</dbReference>
<comment type="caution">
    <text evidence="8">The sequence shown here is derived from an EMBL/GenBank/DDBJ whole genome shotgun (WGS) entry which is preliminary data.</text>
</comment>